<gene>
    <name evidence="1" type="ORF">FCALED_LOCUS15832</name>
</gene>
<proteinExistence type="predicted"/>
<sequence length="53" mass="6249">MPDSNNINHDSDNENFITNIDIDVNSQRFKKFPSTIYMARKLLEVRKKSKTYA</sequence>
<feature type="non-terminal residue" evidence="1">
    <location>
        <position position="1"/>
    </location>
</feature>
<dbReference type="EMBL" id="CAJVPQ010015916">
    <property type="protein sequence ID" value="CAG8744080.1"/>
    <property type="molecule type" value="Genomic_DNA"/>
</dbReference>
<name>A0A9N9NJP1_9GLOM</name>
<keyword evidence="2" id="KW-1185">Reference proteome</keyword>
<comment type="caution">
    <text evidence="1">The sequence shown here is derived from an EMBL/GenBank/DDBJ whole genome shotgun (WGS) entry which is preliminary data.</text>
</comment>
<evidence type="ECO:0000313" key="1">
    <source>
        <dbReference type="EMBL" id="CAG8744080.1"/>
    </source>
</evidence>
<dbReference type="Proteomes" id="UP000789570">
    <property type="component" value="Unassembled WGS sequence"/>
</dbReference>
<dbReference type="OrthoDB" id="2484793at2759"/>
<accession>A0A9N9NJP1</accession>
<evidence type="ECO:0000313" key="2">
    <source>
        <dbReference type="Proteomes" id="UP000789570"/>
    </source>
</evidence>
<dbReference type="AlphaFoldDB" id="A0A9N9NJP1"/>
<organism evidence="1 2">
    <name type="scientific">Funneliformis caledonium</name>
    <dbReference type="NCBI Taxonomy" id="1117310"/>
    <lineage>
        <taxon>Eukaryota</taxon>
        <taxon>Fungi</taxon>
        <taxon>Fungi incertae sedis</taxon>
        <taxon>Mucoromycota</taxon>
        <taxon>Glomeromycotina</taxon>
        <taxon>Glomeromycetes</taxon>
        <taxon>Glomerales</taxon>
        <taxon>Glomeraceae</taxon>
        <taxon>Funneliformis</taxon>
    </lineage>
</organism>
<reference evidence="1" key="1">
    <citation type="submission" date="2021-06" db="EMBL/GenBank/DDBJ databases">
        <authorList>
            <person name="Kallberg Y."/>
            <person name="Tangrot J."/>
            <person name="Rosling A."/>
        </authorList>
    </citation>
    <scope>NUCLEOTIDE SEQUENCE</scope>
    <source>
        <strain evidence="1">UK204</strain>
    </source>
</reference>
<protein>
    <submittedName>
        <fullName evidence="1">2790_t:CDS:1</fullName>
    </submittedName>
</protein>